<sequence>MTGFMTWTSHADSLHLAPWIRTYQRRGMTILALAPRSMVVAGNVA</sequence>
<reference evidence="1 2" key="1">
    <citation type="submission" date="2020-08" db="EMBL/GenBank/DDBJ databases">
        <title>Sequencing the genomes of 1000 actinobacteria strains.</title>
        <authorList>
            <person name="Klenk H.-P."/>
        </authorList>
    </citation>
    <scope>NUCLEOTIDE SEQUENCE [LARGE SCALE GENOMIC DNA]</scope>
    <source>
        <strain evidence="1 2">DSM 43851</strain>
    </source>
</reference>
<comment type="caution">
    <text evidence="1">The sequence shown here is derived from an EMBL/GenBank/DDBJ whole genome shotgun (WGS) entry which is preliminary data.</text>
</comment>
<protein>
    <submittedName>
        <fullName evidence="1">Uncharacterized protein</fullName>
    </submittedName>
</protein>
<dbReference type="EMBL" id="JACHIR010000001">
    <property type="protein sequence ID" value="MBB5894693.1"/>
    <property type="molecule type" value="Genomic_DNA"/>
</dbReference>
<dbReference type="Proteomes" id="UP000585638">
    <property type="component" value="Unassembled WGS sequence"/>
</dbReference>
<dbReference type="AlphaFoldDB" id="A0A7W9KLX2"/>
<dbReference type="RefSeq" id="WP_184866578.1">
    <property type="nucleotide sequence ID" value="NZ_BAAAWY010000019.1"/>
</dbReference>
<organism evidence="1 2">
    <name type="scientific">Kutzneria kofuensis</name>
    <dbReference type="NCBI Taxonomy" id="103725"/>
    <lineage>
        <taxon>Bacteria</taxon>
        <taxon>Bacillati</taxon>
        <taxon>Actinomycetota</taxon>
        <taxon>Actinomycetes</taxon>
        <taxon>Pseudonocardiales</taxon>
        <taxon>Pseudonocardiaceae</taxon>
        <taxon>Kutzneria</taxon>
    </lineage>
</organism>
<keyword evidence="2" id="KW-1185">Reference proteome</keyword>
<name>A0A7W9KLX2_9PSEU</name>
<proteinExistence type="predicted"/>
<evidence type="ECO:0000313" key="2">
    <source>
        <dbReference type="Proteomes" id="UP000585638"/>
    </source>
</evidence>
<accession>A0A7W9KLX2</accession>
<evidence type="ECO:0000313" key="1">
    <source>
        <dbReference type="EMBL" id="MBB5894693.1"/>
    </source>
</evidence>
<gene>
    <name evidence="1" type="ORF">BJ998_005889</name>
</gene>